<keyword evidence="2" id="KW-0969">Cilium</keyword>
<gene>
    <name evidence="2" type="ORF">D7V88_05940</name>
</gene>
<accession>A0A3A8JL21</accession>
<comment type="caution">
    <text evidence="2">The sequence shown here is derived from an EMBL/GenBank/DDBJ whole genome shotgun (WGS) entry which is preliminary data.</text>
</comment>
<sequence length="160" mass="17081">MKNKSGCWLLGVSLFLLPLAPPAEASGGRGMSWAKVSHSSGVDEVGCWGCDAYVGETSCTTALPLLCIRQDGSARPAQTPASYYPSWAAGNIATTLPISGSLLTSLSSANQMCVQFFGAGWRMAEFHDAGGWGFNAYGNVRTDTRFWVHINDQPANCWNP</sequence>
<dbReference type="AlphaFoldDB" id="A0A3A8JL21"/>
<dbReference type="OrthoDB" id="583296at2"/>
<keyword evidence="3" id="KW-1185">Reference proteome</keyword>
<evidence type="ECO:0000256" key="1">
    <source>
        <dbReference type="SAM" id="SignalP"/>
    </source>
</evidence>
<protein>
    <submittedName>
        <fullName evidence="2">Flagellar hook-length control protein</fullName>
    </submittedName>
</protein>
<feature type="chain" id="PRO_5017236132" evidence="1">
    <location>
        <begin position="26"/>
        <end position="160"/>
    </location>
</feature>
<proteinExistence type="predicted"/>
<keyword evidence="1" id="KW-0732">Signal</keyword>
<evidence type="ECO:0000313" key="3">
    <source>
        <dbReference type="Proteomes" id="UP000268094"/>
    </source>
</evidence>
<name>A0A3A8JL21_9BACT</name>
<keyword evidence="2" id="KW-0282">Flagellum</keyword>
<dbReference type="Proteomes" id="UP000268094">
    <property type="component" value="Unassembled WGS sequence"/>
</dbReference>
<feature type="signal peptide" evidence="1">
    <location>
        <begin position="1"/>
        <end position="25"/>
    </location>
</feature>
<reference evidence="3" key="1">
    <citation type="submission" date="2018-09" db="EMBL/GenBank/DDBJ databases">
        <authorList>
            <person name="Livingstone P.G."/>
            <person name="Whitworth D.E."/>
        </authorList>
    </citation>
    <scope>NUCLEOTIDE SEQUENCE [LARGE SCALE GENOMIC DNA]</scope>
    <source>
        <strain evidence="3">CA054A</strain>
    </source>
</reference>
<evidence type="ECO:0000313" key="2">
    <source>
        <dbReference type="EMBL" id="RKG92510.1"/>
    </source>
</evidence>
<keyword evidence="2" id="KW-0966">Cell projection</keyword>
<dbReference type="EMBL" id="RAVZ01000024">
    <property type="protein sequence ID" value="RKG92510.1"/>
    <property type="molecule type" value="Genomic_DNA"/>
</dbReference>
<organism evidence="2 3">
    <name type="scientific">Corallococcus terminator</name>
    <dbReference type="NCBI Taxonomy" id="2316733"/>
    <lineage>
        <taxon>Bacteria</taxon>
        <taxon>Pseudomonadati</taxon>
        <taxon>Myxococcota</taxon>
        <taxon>Myxococcia</taxon>
        <taxon>Myxococcales</taxon>
        <taxon>Cystobacterineae</taxon>
        <taxon>Myxococcaceae</taxon>
        <taxon>Corallococcus</taxon>
    </lineage>
</organism>